<dbReference type="InterPro" id="IPR015421">
    <property type="entry name" value="PyrdxlP-dep_Trfase_major"/>
</dbReference>
<evidence type="ECO:0000256" key="3">
    <source>
        <dbReference type="PIRSR" id="PIRSR000390-2"/>
    </source>
</evidence>
<dbReference type="Gene3D" id="3.90.1150.10">
    <property type="entry name" value="Aspartate Aminotransferase, domain 1"/>
    <property type="match status" value="1"/>
</dbReference>
<evidence type="ECO:0000256" key="4">
    <source>
        <dbReference type="RuleBase" id="RU004508"/>
    </source>
</evidence>
<dbReference type="GO" id="GO:0000271">
    <property type="term" value="P:polysaccharide biosynthetic process"/>
    <property type="evidence" value="ECO:0007669"/>
    <property type="project" value="TreeGrafter"/>
</dbReference>
<dbReference type="GO" id="GO:0030170">
    <property type="term" value="F:pyridoxal phosphate binding"/>
    <property type="evidence" value="ECO:0007669"/>
    <property type="project" value="TreeGrafter"/>
</dbReference>
<gene>
    <name evidence="5" type="ORF">BC793_106465</name>
</gene>
<evidence type="ECO:0000256" key="1">
    <source>
        <dbReference type="ARBA" id="ARBA00001933"/>
    </source>
</evidence>
<dbReference type="EMBL" id="QGGR01000006">
    <property type="protein sequence ID" value="PWK48435.1"/>
    <property type="molecule type" value="Genomic_DNA"/>
</dbReference>
<organism evidence="5 6">
    <name type="scientific">Actinoplanes xinjiangensis</name>
    <dbReference type="NCBI Taxonomy" id="512350"/>
    <lineage>
        <taxon>Bacteria</taxon>
        <taxon>Bacillati</taxon>
        <taxon>Actinomycetota</taxon>
        <taxon>Actinomycetes</taxon>
        <taxon>Micromonosporales</taxon>
        <taxon>Micromonosporaceae</taxon>
        <taxon>Actinoplanes</taxon>
    </lineage>
</organism>
<reference evidence="5 6" key="1">
    <citation type="submission" date="2018-05" db="EMBL/GenBank/DDBJ databases">
        <title>Genomic Encyclopedia of Archaeal and Bacterial Type Strains, Phase II (KMG-II): from individual species to whole genera.</title>
        <authorList>
            <person name="Goeker M."/>
        </authorList>
    </citation>
    <scope>NUCLEOTIDE SEQUENCE [LARGE SCALE GENOMIC DNA]</scope>
    <source>
        <strain evidence="5 6">DSM 45184</strain>
    </source>
</reference>
<dbReference type="Gene3D" id="3.40.640.10">
    <property type="entry name" value="Type I PLP-dependent aspartate aminotransferase-like (Major domain)"/>
    <property type="match status" value="1"/>
</dbReference>
<dbReference type="OrthoDB" id="5342089at2"/>
<evidence type="ECO:0000313" key="5">
    <source>
        <dbReference type="EMBL" id="PWK48435.1"/>
    </source>
</evidence>
<dbReference type="CDD" id="cd00616">
    <property type="entry name" value="AHBA_syn"/>
    <property type="match status" value="1"/>
</dbReference>
<comment type="similarity">
    <text evidence="4">Belongs to the DegT/DnrJ/EryC1 family.</text>
</comment>
<keyword evidence="6" id="KW-1185">Reference proteome</keyword>
<name>A0A316FJW9_9ACTN</name>
<dbReference type="GO" id="GO:0008483">
    <property type="term" value="F:transaminase activity"/>
    <property type="evidence" value="ECO:0007669"/>
    <property type="project" value="TreeGrafter"/>
</dbReference>
<dbReference type="RefSeq" id="WP_109593454.1">
    <property type="nucleotide sequence ID" value="NZ_BONA01000039.1"/>
</dbReference>
<dbReference type="InterPro" id="IPR015424">
    <property type="entry name" value="PyrdxlP-dep_Trfase"/>
</dbReference>
<protein>
    <submittedName>
        <fullName evidence="5">dTDP-4-amino-4,6-dideoxygalactose transaminase</fullName>
    </submittedName>
</protein>
<dbReference type="PANTHER" id="PTHR30244">
    <property type="entry name" value="TRANSAMINASE"/>
    <property type="match status" value="1"/>
</dbReference>
<dbReference type="Pfam" id="PF01041">
    <property type="entry name" value="DegT_DnrJ_EryC1"/>
    <property type="match status" value="1"/>
</dbReference>
<proteinExistence type="inferred from homology"/>
<accession>A0A316FJW9</accession>
<dbReference type="InterPro" id="IPR015422">
    <property type="entry name" value="PyrdxlP-dep_Trfase_small"/>
</dbReference>
<comment type="caution">
    <text evidence="5">The sequence shown here is derived from an EMBL/GenBank/DDBJ whole genome shotgun (WGS) entry which is preliminary data.</text>
</comment>
<evidence type="ECO:0000256" key="2">
    <source>
        <dbReference type="PIRSR" id="PIRSR000390-1"/>
    </source>
</evidence>
<dbReference type="InterPro" id="IPR000653">
    <property type="entry name" value="DegT/StrS_aminotransferase"/>
</dbReference>
<dbReference type="SUPFAM" id="SSF53383">
    <property type="entry name" value="PLP-dependent transferases"/>
    <property type="match status" value="1"/>
</dbReference>
<dbReference type="Proteomes" id="UP000245697">
    <property type="component" value="Unassembled WGS sequence"/>
</dbReference>
<feature type="modified residue" description="N6-(pyridoxal phosphate)lysine" evidence="3">
    <location>
        <position position="197"/>
    </location>
</feature>
<sequence length="384" mass="40377">MALVGTEQPRAVLLSGPDVGELEQEYVLAALRSGWVAPAGPDLDRFEEEIAQRAGVPHAVAVNSGTAALHLALEGVGAGPGDVVVVPTLTFAATANAVLYTGAVPVFADCDPATGNLDAELLSGLLATLDAEGARVRAVVTVDLYGSCADYRRILPVCERYGVPVVEDAAESLGAARDGRPAGSFGRAAAFSFNGNKIMTTSGGGMLVTADTGLADRARYLAGQARLPAEHYEHAEVGYNYRLSNVLAALGRAQLCRLDAMIERRRAVRAAYREIFAPVDGVRLLAGDDPAGNCWLTGIVADPERTGWRARELAVHLRARQVETRPLFKPMHLQPLFAGARSALTGAAERLFANGLVLPGGSALDDDQVGRVVDGLTGFLDGRR</sequence>
<comment type="cofactor">
    <cofactor evidence="1">
        <name>pyridoxal 5'-phosphate</name>
        <dbReference type="ChEBI" id="CHEBI:597326"/>
    </cofactor>
</comment>
<dbReference type="PANTHER" id="PTHR30244:SF34">
    <property type="entry name" value="DTDP-4-AMINO-4,6-DIDEOXYGALACTOSE TRANSAMINASE"/>
    <property type="match status" value="1"/>
</dbReference>
<feature type="active site" description="Proton acceptor" evidence="2">
    <location>
        <position position="197"/>
    </location>
</feature>
<evidence type="ECO:0000313" key="6">
    <source>
        <dbReference type="Proteomes" id="UP000245697"/>
    </source>
</evidence>
<dbReference type="PIRSF" id="PIRSF000390">
    <property type="entry name" value="PLP_StrS"/>
    <property type="match status" value="1"/>
</dbReference>
<dbReference type="AlphaFoldDB" id="A0A316FJW9"/>
<keyword evidence="3 4" id="KW-0663">Pyridoxal phosphate</keyword>